<dbReference type="InterPro" id="IPR014756">
    <property type="entry name" value="Ig_E-set"/>
</dbReference>
<accession>A0A097IQZ2</accession>
<dbReference type="InterPro" id="IPR036595">
    <property type="entry name" value="A-macroglobulin_rcpt-bd_sf"/>
</dbReference>
<evidence type="ECO:0000259" key="12">
    <source>
        <dbReference type="SMART" id="SM01361"/>
    </source>
</evidence>
<name>A0A097IQZ2_RACCA</name>
<dbReference type="PROSITE" id="PS00477">
    <property type="entry name" value="ALPHA_2_MACROGLOBULIN"/>
    <property type="match status" value="1"/>
</dbReference>
<dbReference type="InterPro" id="IPR002890">
    <property type="entry name" value="MG2"/>
</dbReference>
<dbReference type="Gene3D" id="6.20.50.160">
    <property type="match status" value="1"/>
</dbReference>
<dbReference type="InterPro" id="IPR047565">
    <property type="entry name" value="Alpha-macroglob_thiol-ester_cl"/>
</dbReference>
<dbReference type="InterPro" id="IPR050473">
    <property type="entry name" value="A2M/Complement_sys"/>
</dbReference>
<dbReference type="FunFam" id="1.50.10.20:FF:000001">
    <property type="entry name" value="CD109 isoform 1"/>
    <property type="match status" value="1"/>
</dbReference>
<sequence>MGLLGIQTWTWTLCVFLNWMCGGQVLARPMYMVAIPAVLEAGVETKFCTSLLQPNETLVMTFTLASEENKTTLLKHTSSEEFQTCTHFKVPAVENEVVQKFEVEVQGDTFYSKEVRKVMIKVYQPMTFVQTDKPIYLPGQTVHFRVVTVDSKLRPASRLYDVIEIEDAKNNRIGQWLNKTADGKILQLSYNLNSEAHEGYYQVIVSFGEKKVYHSFKVEKYVLPKFDVTLNVLDEVCIKQEEIIAIVCANYTYGQPVPGSVEIDVCRLHNHYDMMLPTITLNPEGVTQIFEINPCHKETKQTDGKGCATFNVSMSTFTKSDGNKLQDNLQFKLKVEEEGTGVLRQVEKRVGISYVIGNLSFIDTPKVYEEGTNLEGKVKAVHYNNTPIPDMKLYLFMGGRWSSQLLLNLTTDSYGIATFSISTADLETDIELHVSYKPTLDFTSYKTPHYESGYYTVSVLQPSTPYTKTVSTLEVKKNKEAFPCGQEQDISIQYTVVGEEQGSAHVMYLVLSRGTIVMQGSSQIEIAHESVTEGEVSFKITVNAEVAPALQVLAYAVLPSETVIANSATFTTEKCFGHKVSLEFSPSSAVPGEETTMQVTAEPDSLCGVSAVDQSVLIKESGKTLNADKIFALLPVTRTSYIPYEVMDPFECMHVRPRRYALPPISEKDDPYTVFQNVGIKMATNLFVRMPSCLKYKGREYHHGHYGLRLSYDSVPVAARNGISFASAPMGGGGSAPPPPMQTVRTFFPETWIWDLVEVGESGRKDVTFTAPDTITTWETEAFCLSPQGFGLAPRKEITVFQPFFLELTLPYSIIRGEHFDLKATVFNYLSSCIMINVVPKPSINFTLTPLSGDQYTSCLCGNERKTLSWTMDASVLGVVNVTVSAEAVASHVSCNNEIVSVPERGRIDVVTRSLIVKAEGTEMTKTHNWLLCPKGETLTEEIELQLPNDVIDGSARASISVLGDIMGRALKNLDGLLRMPYGCGEQNMALLAPNIYILQYLKNTQQLTPTILEKATNFLTSGYQRQLNYKHFDGAYSTFGSGEGNTWLTAFVLRSFAKAQSFIYISPENIKESKTWLSDHQYEDGCFQKLGKLFNNRMKGGVSDNVTLSAYITAAFLEMEVSVNDDVVNQSLSCLKKHIGDLSNTYTTALMAYVFTLAGDMETRDHLLQHLDKVSVKEGNLLHWTQTATDTSASLSVEISSYVLLAKLSASPTTEDLGYASSIIRWLTRQQNHYGGFSSTQDTVVALQALALYATLVFSPDGSSTVTIQSPSDQLTFVVNQNNKLLYQEKSLPIVTGTYSLEVKGTACVSMQISLHYNIPTPTDVTTLSVEVKPEAVCTSKSQRPKLTLKLKSLYSGKEATTNMVILDIKILSGFVPDPESLKQLGGALLVDRVEQKHDHVLVYIRELPKDIGINHSLELIQELPVKNLKPAVVKIYDYYQPSDQAETQYTFPCVAA</sequence>
<evidence type="ECO:0000259" key="11">
    <source>
        <dbReference type="SMART" id="SM01360"/>
    </source>
</evidence>
<evidence type="ECO:0000256" key="7">
    <source>
        <dbReference type="ARBA" id="ARBA00023157"/>
    </source>
</evidence>
<evidence type="ECO:0000259" key="10">
    <source>
        <dbReference type="SMART" id="SM01359"/>
    </source>
</evidence>
<dbReference type="CDD" id="cd02897">
    <property type="entry name" value="A2M_2"/>
    <property type="match status" value="1"/>
</dbReference>
<dbReference type="InterPro" id="IPR013783">
    <property type="entry name" value="Ig-like_fold"/>
</dbReference>
<dbReference type="InterPro" id="IPR040839">
    <property type="entry name" value="MG4"/>
</dbReference>
<organism evidence="13">
    <name type="scientific">Rachycentron canadum</name>
    <name type="common">Cobia</name>
    <name type="synonym">Gasterosteus canadus</name>
    <dbReference type="NCBI Taxonomy" id="141264"/>
    <lineage>
        <taxon>Eukaryota</taxon>
        <taxon>Metazoa</taxon>
        <taxon>Chordata</taxon>
        <taxon>Craniata</taxon>
        <taxon>Vertebrata</taxon>
        <taxon>Euteleostomi</taxon>
        <taxon>Actinopterygii</taxon>
        <taxon>Neopterygii</taxon>
        <taxon>Teleostei</taxon>
        <taxon>Neoteleostei</taxon>
        <taxon>Acanthomorphata</taxon>
        <taxon>Carangaria</taxon>
        <taxon>Carangiformes</taxon>
        <taxon>Rachycentridae</taxon>
        <taxon>Rachycentron</taxon>
    </lineage>
</organism>
<dbReference type="Gene3D" id="2.60.40.690">
    <property type="entry name" value="Alpha-macroglobulin, receptor-binding domain"/>
    <property type="match status" value="1"/>
</dbReference>
<evidence type="ECO:0000256" key="1">
    <source>
        <dbReference type="ARBA" id="ARBA00004613"/>
    </source>
</evidence>
<dbReference type="Gene3D" id="2.60.120.1540">
    <property type="match status" value="1"/>
</dbReference>
<keyword evidence="4" id="KW-0646">Protease inhibitor</keyword>
<dbReference type="SMART" id="SM01419">
    <property type="entry name" value="Thiol-ester_cl"/>
    <property type="match status" value="1"/>
</dbReference>
<dbReference type="Pfam" id="PF07677">
    <property type="entry name" value="A2M_recep"/>
    <property type="match status" value="1"/>
</dbReference>
<keyword evidence="8" id="KW-0325">Glycoprotein</keyword>
<dbReference type="Pfam" id="PF00207">
    <property type="entry name" value="A2M"/>
    <property type="match status" value="1"/>
</dbReference>
<dbReference type="SUPFAM" id="SSF81296">
    <property type="entry name" value="E set domains"/>
    <property type="match status" value="1"/>
</dbReference>
<comment type="similarity">
    <text evidence="2">Belongs to the protease inhibitor I39 (alpha-2-macroglobulin) family.</text>
</comment>
<evidence type="ECO:0000256" key="5">
    <source>
        <dbReference type="ARBA" id="ARBA00022729"/>
    </source>
</evidence>
<dbReference type="Gene3D" id="2.60.40.1940">
    <property type="match status" value="1"/>
</dbReference>
<dbReference type="Gene3D" id="2.60.40.1930">
    <property type="match status" value="2"/>
</dbReference>
<keyword evidence="5 9" id="KW-0732">Signal</keyword>
<dbReference type="SMART" id="SM01361">
    <property type="entry name" value="A2M_recep"/>
    <property type="match status" value="1"/>
</dbReference>
<evidence type="ECO:0000256" key="4">
    <source>
        <dbReference type="ARBA" id="ARBA00022690"/>
    </source>
</evidence>
<proteinExistence type="evidence at transcript level"/>
<keyword evidence="7" id="KW-1015">Disulfide bond</keyword>
<protein>
    <submittedName>
        <fullName evidence="13">Alpha-2-macroglobulin</fullName>
    </submittedName>
</protein>
<dbReference type="InterPro" id="IPR011626">
    <property type="entry name" value="Alpha-macroglobulin_TED"/>
</dbReference>
<evidence type="ECO:0000256" key="2">
    <source>
        <dbReference type="ARBA" id="ARBA00010952"/>
    </source>
</evidence>
<keyword evidence="3" id="KW-0964">Secreted</keyword>
<dbReference type="Pfam" id="PF07678">
    <property type="entry name" value="TED_complement"/>
    <property type="match status" value="1"/>
</dbReference>
<dbReference type="InterPro" id="IPR041555">
    <property type="entry name" value="MG3"/>
</dbReference>
<evidence type="ECO:0000313" key="13">
    <source>
        <dbReference type="EMBL" id="AIT68782.1"/>
    </source>
</evidence>
<dbReference type="FunFam" id="2.60.40.1930:FF:000001">
    <property type="entry name" value="CD109 isoform 3"/>
    <property type="match status" value="1"/>
</dbReference>
<feature type="domain" description="Alpha-2-macroglobulin" evidence="11">
    <location>
        <begin position="751"/>
        <end position="840"/>
    </location>
</feature>
<comment type="subcellular location">
    <subcellularLocation>
        <location evidence="1">Secreted</location>
    </subcellularLocation>
</comment>
<dbReference type="GO" id="GO:0004867">
    <property type="term" value="F:serine-type endopeptidase inhibitor activity"/>
    <property type="evidence" value="ECO:0007669"/>
    <property type="project" value="UniProtKB-KW"/>
</dbReference>
<dbReference type="GO" id="GO:0005615">
    <property type="term" value="C:extracellular space"/>
    <property type="evidence" value="ECO:0007669"/>
    <property type="project" value="InterPro"/>
</dbReference>
<dbReference type="PANTHER" id="PTHR11412">
    <property type="entry name" value="MACROGLOBULIN / COMPLEMENT"/>
    <property type="match status" value="1"/>
</dbReference>
<dbReference type="SMART" id="SM01360">
    <property type="entry name" value="A2M"/>
    <property type="match status" value="1"/>
</dbReference>
<dbReference type="InterPro" id="IPR019742">
    <property type="entry name" value="MacrogloblnA2_CS"/>
</dbReference>
<dbReference type="SUPFAM" id="SSF49410">
    <property type="entry name" value="Alpha-macroglobulin receptor domain"/>
    <property type="match status" value="1"/>
</dbReference>
<feature type="chain" id="PRO_5001935934" evidence="9">
    <location>
        <begin position="28"/>
        <end position="1458"/>
    </location>
</feature>
<feature type="signal peptide" evidence="9">
    <location>
        <begin position="1"/>
        <end position="27"/>
    </location>
</feature>
<keyword evidence="6" id="KW-0722">Serine protease inhibitor</keyword>
<dbReference type="GO" id="GO:0007399">
    <property type="term" value="P:nervous system development"/>
    <property type="evidence" value="ECO:0007669"/>
    <property type="project" value="UniProtKB-ARBA"/>
</dbReference>
<dbReference type="EMBL" id="KM488295">
    <property type="protein sequence ID" value="AIT68782.1"/>
    <property type="molecule type" value="mRNA"/>
</dbReference>
<dbReference type="InterPro" id="IPR008930">
    <property type="entry name" value="Terpenoid_cyclase/PrenylTrfase"/>
</dbReference>
<dbReference type="Pfam" id="PF17791">
    <property type="entry name" value="MG3"/>
    <property type="match status" value="1"/>
</dbReference>
<dbReference type="InterPro" id="IPR041813">
    <property type="entry name" value="A2M_TED"/>
</dbReference>
<reference evidence="13" key="1">
    <citation type="journal article" date="2014" name="Fish Shellfish Immunol.">
        <title>Purification, characterization and molecular cloning of alpha-2-macroglobulin in cobia, Rachycentron canadum.</title>
        <authorList>
            <person name="Chuang W.H."/>
            <person name="Liu P.C."/>
            <person name="Hung C.Y."/>
            <person name="Lee K.K."/>
        </authorList>
    </citation>
    <scope>NUCLEOTIDE SEQUENCE</scope>
</reference>
<dbReference type="Gene3D" id="2.60.40.10">
    <property type="entry name" value="Immunoglobulins"/>
    <property type="match status" value="2"/>
</dbReference>
<reference evidence="13" key="2">
    <citation type="submission" date="2014-09" db="EMBL/GenBank/DDBJ databases">
        <authorList>
            <person name="Chuang W.-H."/>
            <person name="Liu P.-C."/>
            <person name="Lee K.-K."/>
        </authorList>
    </citation>
    <scope>NUCLEOTIDE SEQUENCE</scope>
</reference>
<feature type="domain" description="Alpha-macroglobulin receptor-binding" evidence="12">
    <location>
        <begin position="1363"/>
        <end position="1451"/>
    </location>
</feature>
<dbReference type="Pfam" id="PF07703">
    <property type="entry name" value="A2M_BRD"/>
    <property type="match status" value="1"/>
</dbReference>
<feature type="domain" description="Alpha-2-macroglobulin bait region" evidence="10">
    <location>
        <begin position="473"/>
        <end position="619"/>
    </location>
</feature>
<dbReference type="InterPro" id="IPR009048">
    <property type="entry name" value="A-macroglobulin_rcpt-bd"/>
</dbReference>
<dbReference type="Gene3D" id="2.20.130.20">
    <property type="match status" value="1"/>
</dbReference>
<dbReference type="Pfam" id="PF17789">
    <property type="entry name" value="MG4"/>
    <property type="match status" value="1"/>
</dbReference>
<dbReference type="InterPro" id="IPR001599">
    <property type="entry name" value="Macroglobln_a2"/>
</dbReference>
<evidence type="ECO:0000256" key="3">
    <source>
        <dbReference type="ARBA" id="ARBA00022525"/>
    </source>
</evidence>
<dbReference type="SMART" id="SM01359">
    <property type="entry name" value="A2M_N_2"/>
    <property type="match status" value="1"/>
</dbReference>
<dbReference type="SUPFAM" id="SSF48239">
    <property type="entry name" value="Terpenoid cyclases/Protein prenyltransferases"/>
    <property type="match status" value="1"/>
</dbReference>
<dbReference type="Pfam" id="PF01835">
    <property type="entry name" value="MG2"/>
    <property type="match status" value="1"/>
</dbReference>
<dbReference type="Gene3D" id="1.50.10.20">
    <property type="match status" value="1"/>
</dbReference>
<evidence type="ECO:0000256" key="9">
    <source>
        <dbReference type="SAM" id="SignalP"/>
    </source>
</evidence>
<evidence type="ECO:0000256" key="6">
    <source>
        <dbReference type="ARBA" id="ARBA00022900"/>
    </source>
</evidence>
<dbReference type="InterPro" id="IPR011625">
    <property type="entry name" value="A2M_N_BRD"/>
</dbReference>
<dbReference type="PANTHER" id="PTHR11412:SF150">
    <property type="entry name" value="ALPHA-2-MACROGLOBULIN-RELATED"/>
    <property type="match status" value="1"/>
</dbReference>
<evidence type="ECO:0000256" key="8">
    <source>
        <dbReference type="ARBA" id="ARBA00023180"/>
    </source>
</evidence>